<gene>
    <name evidence="1" type="ORF">SVUK_LOCUS1784</name>
</gene>
<accession>A0A3P7IBA1</accession>
<proteinExistence type="predicted"/>
<reference evidence="1 2" key="1">
    <citation type="submission" date="2018-11" db="EMBL/GenBank/DDBJ databases">
        <authorList>
            <consortium name="Pathogen Informatics"/>
        </authorList>
    </citation>
    <scope>NUCLEOTIDE SEQUENCE [LARGE SCALE GENOMIC DNA]</scope>
</reference>
<dbReference type="OrthoDB" id="60033at2759"/>
<sequence length="72" mass="8169">MLSMHVHLSDIFIRIKKGNAVLTRPTLQLDMLDLPAELVTWATGCLEVAVEERSLIEEKKKADILLGRMLPR</sequence>
<dbReference type="AlphaFoldDB" id="A0A3P7IBA1"/>
<name>A0A3P7IBA1_STRVU</name>
<evidence type="ECO:0000313" key="1">
    <source>
        <dbReference type="EMBL" id="VDM66786.1"/>
    </source>
</evidence>
<organism evidence="1 2">
    <name type="scientific">Strongylus vulgaris</name>
    <name type="common">Blood worm</name>
    <dbReference type="NCBI Taxonomy" id="40348"/>
    <lineage>
        <taxon>Eukaryota</taxon>
        <taxon>Metazoa</taxon>
        <taxon>Ecdysozoa</taxon>
        <taxon>Nematoda</taxon>
        <taxon>Chromadorea</taxon>
        <taxon>Rhabditida</taxon>
        <taxon>Rhabditina</taxon>
        <taxon>Rhabditomorpha</taxon>
        <taxon>Strongyloidea</taxon>
        <taxon>Strongylidae</taxon>
        <taxon>Strongylus</taxon>
    </lineage>
</organism>
<protein>
    <submittedName>
        <fullName evidence="1">Uncharacterized protein</fullName>
    </submittedName>
</protein>
<evidence type="ECO:0000313" key="2">
    <source>
        <dbReference type="Proteomes" id="UP000270094"/>
    </source>
</evidence>
<keyword evidence="2" id="KW-1185">Reference proteome</keyword>
<dbReference type="EMBL" id="UYYB01003728">
    <property type="protein sequence ID" value="VDM66786.1"/>
    <property type="molecule type" value="Genomic_DNA"/>
</dbReference>
<dbReference type="Proteomes" id="UP000270094">
    <property type="component" value="Unassembled WGS sequence"/>
</dbReference>